<dbReference type="EMBL" id="OOIL02000779">
    <property type="protein sequence ID" value="VFQ69122.1"/>
    <property type="molecule type" value="Genomic_DNA"/>
</dbReference>
<evidence type="ECO:0000313" key="6">
    <source>
        <dbReference type="EMBL" id="VFQ69122.1"/>
    </source>
</evidence>
<dbReference type="SMART" id="SM00360">
    <property type="entry name" value="RRM"/>
    <property type="match status" value="2"/>
</dbReference>
<feature type="domain" description="RRM" evidence="5">
    <location>
        <begin position="9"/>
        <end position="86"/>
    </location>
</feature>
<feature type="domain" description="RRM" evidence="5">
    <location>
        <begin position="118"/>
        <end position="189"/>
    </location>
</feature>
<dbReference type="InterPro" id="IPR035979">
    <property type="entry name" value="RBD_domain_sf"/>
</dbReference>
<dbReference type="GO" id="GO:0003729">
    <property type="term" value="F:mRNA binding"/>
    <property type="evidence" value="ECO:0007669"/>
    <property type="project" value="TreeGrafter"/>
</dbReference>
<name>A0A484L0J0_9ASTE</name>
<protein>
    <recommendedName>
        <fullName evidence="5">RRM domain-containing protein</fullName>
    </recommendedName>
</protein>
<reference evidence="6 7" key="1">
    <citation type="submission" date="2018-04" db="EMBL/GenBank/DDBJ databases">
        <authorList>
            <person name="Vogel A."/>
        </authorList>
    </citation>
    <scope>NUCLEOTIDE SEQUENCE [LARGE SCALE GENOMIC DNA]</scope>
</reference>
<evidence type="ECO:0000256" key="3">
    <source>
        <dbReference type="PROSITE-ProRule" id="PRU00176"/>
    </source>
</evidence>
<evidence type="ECO:0000256" key="1">
    <source>
        <dbReference type="ARBA" id="ARBA00022737"/>
    </source>
</evidence>
<gene>
    <name evidence="6" type="ORF">CCAM_LOCUS10898</name>
</gene>
<dbReference type="PROSITE" id="PS50102">
    <property type="entry name" value="RRM"/>
    <property type="match status" value="2"/>
</dbReference>
<evidence type="ECO:0000256" key="4">
    <source>
        <dbReference type="SAM" id="MobiDB-lite"/>
    </source>
</evidence>
<keyword evidence="1" id="KW-0677">Repeat</keyword>
<keyword evidence="7" id="KW-1185">Reference proteome</keyword>
<accession>A0A484L0J0</accession>
<dbReference type="AlphaFoldDB" id="A0A484L0J0"/>
<dbReference type="InterPro" id="IPR000504">
    <property type="entry name" value="RRM_dom"/>
</dbReference>
<keyword evidence="2 3" id="KW-0694">RNA-binding</keyword>
<organism evidence="6 7">
    <name type="scientific">Cuscuta campestris</name>
    <dbReference type="NCBI Taxonomy" id="132261"/>
    <lineage>
        <taxon>Eukaryota</taxon>
        <taxon>Viridiplantae</taxon>
        <taxon>Streptophyta</taxon>
        <taxon>Embryophyta</taxon>
        <taxon>Tracheophyta</taxon>
        <taxon>Spermatophyta</taxon>
        <taxon>Magnoliopsida</taxon>
        <taxon>eudicotyledons</taxon>
        <taxon>Gunneridae</taxon>
        <taxon>Pentapetalae</taxon>
        <taxon>asterids</taxon>
        <taxon>lamiids</taxon>
        <taxon>Solanales</taxon>
        <taxon>Convolvulaceae</taxon>
        <taxon>Cuscuteae</taxon>
        <taxon>Cuscuta</taxon>
        <taxon>Cuscuta subgen. Grammica</taxon>
        <taxon>Cuscuta sect. Cleistogrammica</taxon>
    </lineage>
</organism>
<dbReference type="OrthoDB" id="1875751at2759"/>
<dbReference type="PANTHER" id="PTHR48032">
    <property type="entry name" value="RNA-BINDING PROTEIN MUSASHI HOMOLOG RBP6"/>
    <property type="match status" value="1"/>
</dbReference>
<sequence>METKKNNTTKLFVGGVSHAANEETLRDYFGKYGEVIGSEIVRNRVTNVSRGFGFVVLCVDHVVLGHVLHEDHAILGKKVEVKVAIPKSFIDPSYNGHQQKNIHHEIGESSNNNSCQDTKIFVGGIPMDLTNEELKAYFEDYGTVTDTDIHPTRGFGFVTFDSKEGVRNSLENPVHYLKNKCVEAKVAEPRAESFQSFHHCGLAQARVPYYYGNLIKPDAFGYSTYLPMCHCLSTRYQNLTPLSDFRKSLFESVKLLHLDEVEDEGNVGHDTKSGDNEAPYIGEDVDWEGKS</sequence>
<dbReference type="Pfam" id="PF00076">
    <property type="entry name" value="RRM_1"/>
    <property type="match status" value="2"/>
</dbReference>
<feature type="compositionally biased region" description="Basic and acidic residues" evidence="4">
    <location>
        <begin position="266"/>
        <end position="275"/>
    </location>
</feature>
<evidence type="ECO:0000259" key="5">
    <source>
        <dbReference type="PROSITE" id="PS50102"/>
    </source>
</evidence>
<dbReference type="InterPro" id="IPR012677">
    <property type="entry name" value="Nucleotide-bd_a/b_plait_sf"/>
</dbReference>
<dbReference type="PANTHER" id="PTHR48032:SF12">
    <property type="entry name" value="RRM DOMAIN-CONTAINING PROTEIN"/>
    <property type="match status" value="1"/>
</dbReference>
<dbReference type="Proteomes" id="UP000595140">
    <property type="component" value="Unassembled WGS sequence"/>
</dbReference>
<dbReference type="GO" id="GO:0006417">
    <property type="term" value="P:regulation of translation"/>
    <property type="evidence" value="ECO:0007669"/>
    <property type="project" value="TreeGrafter"/>
</dbReference>
<evidence type="ECO:0000313" key="7">
    <source>
        <dbReference type="Proteomes" id="UP000595140"/>
    </source>
</evidence>
<dbReference type="Gene3D" id="3.30.70.330">
    <property type="match status" value="2"/>
</dbReference>
<dbReference type="SUPFAM" id="SSF54928">
    <property type="entry name" value="RNA-binding domain, RBD"/>
    <property type="match status" value="2"/>
</dbReference>
<proteinExistence type="predicted"/>
<evidence type="ECO:0000256" key="2">
    <source>
        <dbReference type="ARBA" id="ARBA00022884"/>
    </source>
</evidence>
<feature type="region of interest" description="Disordered" evidence="4">
    <location>
        <begin position="264"/>
        <end position="291"/>
    </location>
</feature>